<sequence length="415" mass="43625">MCYASGSIDQAVNVCPMCKVFPSPSCPHTRDVCRNRTAHPRFDVLFLKNAEVESFNGCGYCKWARTNPPPKQAGYYNTGWPGCCRPPTTSEHRLIQPADWRSVSVVHHVPIPSDVKAALDNLTSRGSPIPPAATSPVRSGPSAKSAIPSMDRRNSTSSKPVKSAAVPIPTKGRSGGSPQMVASSIASNSSRGSGGSGGASGTSTSVPTASSIEQAQRRRETPADSDKPPASSNSSPSRKHLDLESITTPRRNSGGRPPPLTTSKVIADALISGSQERRRSLSSTQSSSKTSPTISTKTASPPVRPAEPPPRPHKKADPETSSASSSSSDSIGSLTESTITSDGGFTDYLSDESEAELQRQAEAKAALVAQNEAEELEFRAARQALANIGLRPPKSWSAATDAERSAARIAPSTRS</sequence>
<feature type="compositionally biased region" description="Low complexity" evidence="1">
    <location>
        <begin position="281"/>
        <end position="301"/>
    </location>
</feature>
<dbReference type="EMBL" id="JARKIB010000004">
    <property type="protein sequence ID" value="KAJ7781364.1"/>
    <property type="molecule type" value="Genomic_DNA"/>
</dbReference>
<name>A0AAD7NZE0_9AGAR</name>
<evidence type="ECO:0000256" key="1">
    <source>
        <dbReference type="SAM" id="MobiDB-lite"/>
    </source>
</evidence>
<feature type="compositionally biased region" description="Basic and acidic residues" evidence="1">
    <location>
        <begin position="215"/>
        <end position="227"/>
    </location>
</feature>
<organism evidence="2 3">
    <name type="scientific">Mycena metata</name>
    <dbReference type="NCBI Taxonomy" id="1033252"/>
    <lineage>
        <taxon>Eukaryota</taxon>
        <taxon>Fungi</taxon>
        <taxon>Dikarya</taxon>
        <taxon>Basidiomycota</taxon>
        <taxon>Agaricomycotina</taxon>
        <taxon>Agaricomycetes</taxon>
        <taxon>Agaricomycetidae</taxon>
        <taxon>Agaricales</taxon>
        <taxon>Marasmiineae</taxon>
        <taxon>Mycenaceae</taxon>
        <taxon>Mycena</taxon>
    </lineage>
</organism>
<protein>
    <submittedName>
        <fullName evidence="2">Uncharacterized protein</fullName>
    </submittedName>
</protein>
<feature type="region of interest" description="Disordered" evidence="1">
    <location>
        <begin position="122"/>
        <end position="361"/>
    </location>
</feature>
<proteinExistence type="predicted"/>
<accession>A0AAD7NZE0</accession>
<gene>
    <name evidence="2" type="ORF">B0H16DRAFT_1498134</name>
</gene>
<feature type="compositionally biased region" description="Low complexity" evidence="1">
    <location>
        <begin position="320"/>
        <end position="338"/>
    </location>
</feature>
<dbReference type="AlphaFoldDB" id="A0AAD7NZE0"/>
<comment type="caution">
    <text evidence="2">The sequence shown here is derived from an EMBL/GenBank/DDBJ whole genome shotgun (WGS) entry which is preliminary data.</text>
</comment>
<evidence type="ECO:0000313" key="2">
    <source>
        <dbReference type="EMBL" id="KAJ7781364.1"/>
    </source>
</evidence>
<reference evidence="2" key="1">
    <citation type="submission" date="2023-03" db="EMBL/GenBank/DDBJ databases">
        <title>Massive genome expansion in bonnet fungi (Mycena s.s.) driven by repeated elements and novel gene families across ecological guilds.</title>
        <authorList>
            <consortium name="Lawrence Berkeley National Laboratory"/>
            <person name="Harder C.B."/>
            <person name="Miyauchi S."/>
            <person name="Viragh M."/>
            <person name="Kuo A."/>
            <person name="Thoen E."/>
            <person name="Andreopoulos B."/>
            <person name="Lu D."/>
            <person name="Skrede I."/>
            <person name="Drula E."/>
            <person name="Henrissat B."/>
            <person name="Morin E."/>
            <person name="Kohler A."/>
            <person name="Barry K."/>
            <person name="LaButti K."/>
            <person name="Morin E."/>
            <person name="Salamov A."/>
            <person name="Lipzen A."/>
            <person name="Mereny Z."/>
            <person name="Hegedus B."/>
            <person name="Baldrian P."/>
            <person name="Stursova M."/>
            <person name="Weitz H."/>
            <person name="Taylor A."/>
            <person name="Grigoriev I.V."/>
            <person name="Nagy L.G."/>
            <person name="Martin F."/>
            <person name="Kauserud H."/>
        </authorList>
    </citation>
    <scope>NUCLEOTIDE SEQUENCE</scope>
    <source>
        <strain evidence="2">CBHHK182m</strain>
    </source>
</reference>
<dbReference type="Proteomes" id="UP001215598">
    <property type="component" value="Unassembled WGS sequence"/>
</dbReference>
<feature type="compositionally biased region" description="Low complexity" evidence="1">
    <location>
        <begin position="182"/>
        <end position="191"/>
    </location>
</feature>
<feature type="compositionally biased region" description="Low complexity" evidence="1">
    <location>
        <begin position="201"/>
        <end position="211"/>
    </location>
</feature>
<evidence type="ECO:0000313" key="3">
    <source>
        <dbReference type="Proteomes" id="UP001215598"/>
    </source>
</evidence>
<feature type="region of interest" description="Disordered" evidence="1">
    <location>
        <begin position="393"/>
        <end position="415"/>
    </location>
</feature>
<keyword evidence="3" id="KW-1185">Reference proteome</keyword>